<dbReference type="Proteomes" id="UP000823388">
    <property type="component" value="Chromosome 2N"/>
</dbReference>
<name>A0A8T0VDI6_PANVG</name>
<gene>
    <name evidence="2" type="ORF">PVAP13_2NG111446</name>
</gene>
<proteinExistence type="predicted"/>
<feature type="compositionally biased region" description="Low complexity" evidence="1">
    <location>
        <begin position="68"/>
        <end position="91"/>
    </location>
</feature>
<reference evidence="2" key="1">
    <citation type="submission" date="2020-05" db="EMBL/GenBank/DDBJ databases">
        <title>WGS assembly of Panicum virgatum.</title>
        <authorList>
            <person name="Lovell J.T."/>
            <person name="Jenkins J."/>
            <person name="Shu S."/>
            <person name="Juenger T.E."/>
            <person name="Schmutz J."/>
        </authorList>
    </citation>
    <scope>NUCLEOTIDE SEQUENCE</scope>
    <source>
        <strain evidence="2">AP13</strain>
    </source>
</reference>
<keyword evidence="3" id="KW-1185">Reference proteome</keyword>
<protein>
    <submittedName>
        <fullName evidence="2">Uncharacterized protein</fullName>
    </submittedName>
</protein>
<accession>A0A8T0VDI6</accession>
<organism evidence="2 3">
    <name type="scientific">Panicum virgatum</name>
    <name type="common">Blackwell switchgrass</name>
    <dbReference type="NCBI Taxonomy" id="38727"/>
    <lineage>
        <taxon>Eukaryota</taxon>
        <taxon>Viridiplantae</taxon>
        <taxon>Streptophyta</taxon>
        <taxon>Embryophyta</taxon>
        <taxon>Tracheophyta</taxon>
        <taxon>Spermatophyta</taxon>
        <taxon>Magnoliopsida</taxon>
        <taxon>Liliopsida</taxon>
        <taxon>Poales</taxon>
        <taxon>Poaceae</taxon>
        <taxon>PACMAD clade</taxon>
        <taxon>Panicoideae</taxon>
        <taxon>Panicodae</taxon>
        <taxon>Paniceae</taxon>
        <taxon>Panicinae</taxon>
        <taxon>Panicum</taxon>
        <taxon>Panicum sect. Hiantes</taxon>
    </lineage>
</organism>
<evidence type="ECO:0000313" key="3">
    <source>
        <dbReference type="Proteomes" id="UP000823388"/>
    </source>
</evidence>
<evidence type="ECO:0000256" key="1">
    <source>
        <dbReference type="SAM" id="MobiDB-lite"/>
    </source>
</evidence>
<dbReference type="EMBL" id="CM029040">
    <property type="protein sequence ID" value="KAG2632495.1"/>
    <property type="molecule type" value="Genomic_DNA"/>
</dbReference>
<comment type="caution">
    <text evidence="2">The sequence shown here is derived from an EMBL/GenBank/DDBJ whole genome shotgun (WGS) entry which is preliminary data.</text>
</comment>
<evidence type="ECO:0000313" key="2">
    <source>
        <dbReference type="EMBL" id="KAG2632495.1"/>
    </source>
</evidence>
<dbReference type="AlphaFoldDB" id="A0A8T0VDI6"/>
<sequence length="148" mass="16103">MFAVAACGLCSWEWFLKWEWGGMWTGGGRGRGVQRQRWWPPTEAALAARHGRREPTKPPSETGQLGTARKAAGSRQQAAAAFCGPASSAAARRAREKAPGSRGGRGMGAWPWPSQVQRTHGDGGAPLHCTRRLLQLPRIRLDQTFSSI</sequence>
<feature type="region of interest" description="Disordered" evidence="1">
    <location>
        <begin position="46"/>
        <end position="110"/>
    </location>
</feature>